<dbReference type="Gene3D" id="1.10.287.1150">
    <property type="entry name" value="TPP helical domain"/>
    <property type="match status" value="1"/>
</dbReference>
<reference evidence="18 19" key="1">
    <citation type="journal article" date="2018" name="Nat. Ecol. Evol.">
        <title>Pezizomycetes genomes reveal the molecular basis of ectomycorrhizal truffle lifestyle.</title>
        <authorList>
            <person name="Murat C."/>
            <person name="Payen T."/>
            <person name="Noel B."/>
            <person name="Kuo A."/>
            <person name="Morin E."/>
            <person name="Chen J."/>
            <person name="Kohler A."/>
            <person name="Krizsan K."/>
            <person name="Balestrini R."/>
            <person name="Da Silva C."/>
            <person name="Montanini B."/>
            <person name="Hainaut M."/>
            <person name="Levati E."/>
            <person name="Barry K.W."/>
            <person name="Belfiori B."/>
            <person name="Cichocki N."/>
            <person name="Clum A."/>
            <person name="Dockter R.B."/>
            <person name="Fauchery L."/>
            <person name="Guy J."/>
            <person name="Iotti M."/>
            <person name="Le Tacon F."/>
            <person name="Lindquist E.A."/>
            <person name="Lipzen A."/>
            <person name="Malagnac F."/>
            <person name="Mello A."/>
            <person name="Molinier V."/>
            <person name="Miyauchi S."/>
            <person name="Poulain J."/>
            <person name="Riccioni C."/>
            <person name="Rubini A."/>
            <person name="Sitrit Y."/>
            <person name="Splivallo R."/>
            <person name="Traeger S."/>
            <person name="Wang M."/>
            <person name="Zifcakova L."/>
            <person name="Wipf D."/>
            <person name="Zambonelli A."/>
            <person name="Paolocci F."/>
            <person name="Nowrousian M."/>
            <person name="Ottonello S."/>
            <person name="Baldrian P."/>
            <person name="Spatafora J.W."/>
            <person name="Henrissat B."/>
            <person name="Nagy L.G."/>
            <person name="Aury J.M."/>
            <person name="Wincker P."/>
            <person name="Grigoriev I.V."/>
            <person name="Bonfante P."/>
            <person name="Martin F.M."/>
        </authorList>
    </citation>
    <scope>NUCLEOTIDE SEQUENCE [LARGE SCALE GENOMIC DNA]</scope>
    <source>
        <strain evidence="18 19">RN42</strain>
    </source>
</reference>
<comment type="similarity">
    <text evidence="4">Belongs to the alpha-ketoglutarate dehydrogenase family.</text>
</comment>
<dbReference type="PANTHER" id="PTHR23152:SF4">
    <property type="entry name" value="2-OXOADIPATE DEHYDROGENASE COMPLEX COMPONENT E1"/>
    <property type="match status" value="1"/>
</dbReference>
<dbReference type="GO" id="GO:0046872">
    <property type="term" value="F:metal ion binding"/>
    <property type="evidence" value="ECO:0007669"/>
    <property type="project" value="UniProtKB-KW"/>
</dbReference>
<keyword evidence="9" id="KW-0809">Transit peptide</keyword>
<evidence type="ECO:0000256" key="14">
    <source>
        <dbReference type="ARBA" id="ARBA00040267"/>
    </source>
</evidence>
<dbReference type="Pfam" id="PF00676">
    <property type="entry name" value="E1_dh"/>
    <property type="match status" value="1"/>
</dbReference>
<comment type="catalytic activity">
    <reaction evidence="16">
        <text>N(6)-[(R)-lipoyl]-L-lysyl-[protein] + 2-oxoglutarate + H(+) = N(6)-[(R)-S(8)-succinyldihydrolipoyl]-L-lysyl-[protein] + CO2</text>
        <dbReference type="Rhea" id="RHEA:12188"/>
        <dbReference type="Rhea" id="RHEA-COMP:10474"/>
        <dbReference type="Rhea" id="RHEA-COMP:20092"/>
        <dbReference type="ChEBI" id="CHEBI:15378"/>
        <dbReference type="ChEBI" id="CHEBI:16526"/>
        <dbReference type="ChEBI" id="CHEBI:16810"/>
        <dbReference type="ChEBI" id="CHEBI:83099"/>
        <dbReference type="ChEBI" id="CHEBI:83120"/>
        <dbReference type="EC" id="1.2.4.2"/>
    </reaction>
</comment>
<keyword evidence="11" id="KW-0786">Thiamine pyrophosphate</keyword>
<dbReference type="InterPro" id="IPR029061">
    <property type="entry name" value="THDP-binding"/>
</dbReference>
<evidence type="ECO:0000256" key="15">
    <source>
        <dbReference type="ARBA" id="ARBA00042984"/>
    </source>
</evidence>
<dbReference type="NCBIfam" id="NF006914">
    <property type="entry name" value="PRK09404.1"/>
    <property type="match status" value="1"/>
</dbReference>
<comment type="cofactor">
    <cofactor evidence="1">
        <name>Mg(2+)</name>
        <dbReference type="ChEBI" id="CHEBI:18420"/>
    </cofactor>
</comment>
<evidence type="ECO:0000256" key="7">
    <source>
        <dbReference type="ARBA" id="ARBA00022723"/>
    </source>
</evidence>
<dbReference type="InterPro" id="IPR001017">
    <property type="entry name" value="DH_E1"/>
</dbReference>
<dbReference type="EC" id="1.2.4.2" evidence="5"/>
<organism evidence="18 19">
    <name type="scientific">Ascobolus immersus RN42</name>
    <dbReference type="NCBI Taxonomy" id="1160509"/>
    <lineage>
        <taxon>Eukaryota</taxon>
        <taxon>Fungi</taxon>
        <taxon>Dikarya</taxon>
        <taxon>Ascomycota</taxon>
        <taxon>Pezizomycotina</taxon>
        <taxon>Pezizomycetes</taxon>
        <taxon>Pezizales</taxon>
        <taxon>Ascobolaceae</taxon>
        <taxon>Ascobolus</taxon>
    </lineage>
</organism>
<evidence type="ECO:0000256" key="3">
    <source>
        <dbReference type="ARBA" id="ARBA00004305"/>
    </source>
</evidence>
<evidence type="ECO:0000256" key="1">
    <source>
        <dbReference type="ARBA" id="ARBA00001946"/>
    </source>
</evidence>
<evidence type="ECO:0000256" key="10">
    <source>
        <dbReference type="ARBA" id="ARBA00023002"/>
    </source>
</evidence>
<evidence type="ECO:0000256" key="8">
    <source>
        <dbReference type="ARBA" id="ARBA00022842"/>
    </source>
</evidence>
<dbReference type="AlphaFoldDB" id="A0A3N4I4K8"/>
<evidence type="ECO:0000256" key="16">
    <source>
        <dbReference type="ARBA" id="ARBA00051911"/>
    </source>
</evidence>
<dbReference type="GO" id="GO:0045252">
    <property type="term" value="C:oxoglutarate dehydrogenase complex"/>
    <property type="evidence" value="ECO:0007669"/>
    <property type="project" value="TreeGrafter"/>
</dbReference>
<dbReference type="Gene3D" id="3.40.50.11610">
    <property type="entry name" value="Multifunctional 2-oxoglutarate metabolism enzyme, C-terminal domain"/>
    <property type="match status" value="1"/>
</dbReference>
<dbReference type="SMART" id="SM00861">
    <property type="entry name" value="Transket_pyr"/>
    <property type="match status" value="1"/>
</dbReference>
<comment type="subcellular location">
    <subcellularLocation>
        <location evidence="3">Mitochondrion matrix</location>
    </subcellularLocation>
</comment>
<dbReference type="GO" id="GO:0004591">
    <property type="term" value="F:oxoglutarate dehydrogenase (succinyl-transferring) activity"/>
    <property type="evidence" value="ECO:0007669"/>
    <property type="project" value="UniProtKB-EC"/>
</dbReference>
<keyword evidence="19" id="KW-1185">Reference proteome</keyword>
<evidence type="ECO:0000256" key="4">
    <source>
        <dbReference type="ARBA" id="ARBA00006936"/>
    </source>
</evidence>
<dbReference type="FunFam" id="3.40.50.12470:FF:000003">
    <property type="entry name" value="2-oxoglutarate dehydrogenase E1 component"/>
    <property type="match status" value="1"/>
</dbReference>
<comment type="cofactor">
    <cofactor evidence="2">
        <name>thiamine diphosphate</name>
        <dbReference type="ChEBI" id="CHEBI:58937"/>
    </cofactor>
</comment>
<gene>
    <name evidence="18" type="ORF">BJ508DRAFT_209696</name>
</gene>
<dbReference type="Pfam" id="PF02779">
    <property type="entry name" value="Transket_pyr"/>
    <property type="match status" value="1"/>
</dbReference>
<dbReference type="Pfam" id="PF16870">
    <property type="entry name" value="OxoGdeHyase_C"/>
    <property type="match status" value="1"/>
</dbReference>
<evidence type="ECO:0000256" key="2">
    <source>
        <dbReference type="ARBA" id="ARBA00001964"/>
    </source>
</evidence>
<dbReference type="CDD" id="cd02016">
    <property type="entry name" value="TPP_E1_OGDC_like"/>
    <property type="match status" value="1"/>
</dbReference>
<dbReference type="InterPro" id="IPR011603">
    <property type="entry name" value="2oxoglutarate_DH_E1"/>
</dbReference>
<feature type="domain" description="Transketolase-like pyrimidine-binding" evidence="17">
    <location>
        <begin position="688"/>
        <end position="898"/>
    </location>
</feature>
<dbReference type="InterPro" id="IPR032106">
    <property type="entry name" value="2-oxogl_dehyd_N"/>
</dbReference>
<name>A0A3N4I4K8_ASCIM</name>
<dbReference type="PANTHER" id="PTHR23152">
    <property type="entry name" value="2-OXOGLUTARATE DEHYDROGENASE"/>
    <property type="match status" value="1"/>
</dbReference>
<dbReference type="Proteomes" id="UP000275078">
    <property type="component" value="Unassembled WGS sequence"/>
</dbReference>
<evidence type="ECO:0000313" key="18">
    <source>
        <dbReference type="EMBL" id="RPA81033.1"/>
    </source>
</evidence>
<evidence type="ECO:0000259" key="17">
    <source>
        <dbReference type="SMART" id="SM00861"/>
    </source>
</evidence>
<keyword evidence="10" id="KW-0560">Oxidoreductase</keyword>
<dbReference type="InterPro" id="IPR031717">
    <property type="entry name" value="ODO-1/KGD_C"/>
</dbReference>
<evidence type="ECO:0000256" key="13">
    <source>
        <dbReference type="ARBA" id="ARBA00037426"/>
    </source>
</evidence>
<dbReference type="GO" id="GO:0006099">
    <property type="term" value="P:tricarboxylic acid cycle"/>
    <property type="evidence" value="ECO:0007669"/>
    <property type="project" value="UniProtKB-KW"/>
</dbReference>
<dbReference type="Gene3D" id="3.40.50.12470">
    <property type="match status" value="1"/>
</dbReference>
<evidence type="ECO:0000256" key="5">
    <source>
        <dbReference type="ARBA" id="ARBA00012280"/>
    </source>
</evidence>
<dbReference type="SUPFAM" id="SSF52518">
    <property type="entry name" value="Thiamin diphosphate-binding fold (THDP-binding)"/>
    <property type="match status" value="2"/>
</dbReference>
<dbReference type="NCBIfam" id="NF008907">
    <property type="entry name" value="PRK12270.1"/>
    <property type="match status" value="1"/>
</dbReference>
<dbReference type="GO" id="GO:0005759">
    <property type="term" value="C:mitochondrial matrix"/>
    <property type="evidence" value="ECO:0007669"/>
    <property type="project" value="UniProtKB-SubCell"/>
</dbReference>
<comment type="function">
    <text evidence="13">The 2-oxoglutarate dehydrogenase complex catalyzes the overall conversion of 2-oxoglutarate to succinyl-CoA and CO(2). It contains multiple copies of three enzymatic components: 2-oxoglutarate dehydrogenase (E1), dihydrolipoamide succinyltransferase (E2) and lipoamide dehydrogenase (E3).</text>
</comment>
<dbReference type="EMBL" id="ML119683">
    <property type="protein sequence ID" value="RPA81033.1"/>
    <property type="molecule type" value="Genomic_DNA"/>
</dbReference>
<evidence type="ECO:0000256" key="6">
    <source>
        <dbReference type="ARBA" id="ARBA00022532"/>
    </source>
</evidence>
<keyword evidence="12" id="KW-0496">Mitochondrion</keyword>
<dbReference type="FunFam" id="1.10.287.1150:FF:000002">
    <property type="entry name" value="2-oxoglutarate dehydrogenase E1 component"/>
    <property type="match status" value="1"/>
</dbReference>
<dbReference type="STRING" id="1160509.A0A3N4I4K8"/>
<evidence type="ECO:0000256" key="12">
    <source>
        <dbReference type="ARBA" id="ARBA00023128"/>
    </source>
</evidence>
<accession>A0A3N4I4K8</accession>
<dbReference type="NCBIfam" id="TIGR00239">
    <property type="entry name" value="2oxo_dh_E1"/>
    <property type="match status" value="1"/>
</dbReference>
<evidence type="ECO:0000256" key="11">
    <source>
        <dbReference type="ARBA" id="ARBA00023052"/>
    </source>
</evidence>
<sequence length="1060" mass="119374">MPQVKWLEYRQGFRLATGIERAKAHGIELSSCLLLLAGWRCKFDPPFASPLLPHSLSTSLYHPAITKHQRDVTNIGFLRQNPNDAFLSGNTANYIDEMYLSWKKDPSSVHISWQVYFRNMETDGVNPTQAFQPPPTIVPTPTGGVPSFVPGGSLGGNSEVTNHLKVQLLVRAYQVRGHHKAKIDPLGIRETADLRYGNSNPRELDLDHYGFTEKDLDTEYTLGPGILPRFATGGKEKMTLRDIVKNCEKIYCGSIGIEYVHIPDRDKCDWIRERVEIPQPYNYNVDEKRRILDRLIWSSSFENFLSQKYPNDKRFGLEGCETLVPGMKALIDRSVDFGIKNIVIGMPHRGRLNVLSNVVRKPNESIFSEFGGVVNPDEEGSGDVKYHLGMNFERPTPSGKRVQLSLVANPSHLEAEDPVVLGKTRAIQHFNQDEGKGDTAMGLLLHGDAAFAAQGVVYETLGFHSLPAFSTGGTVHIIVNNQIGFTTDPRFARSTAYCSDIAKSIDAPIFHVNADDVEGLTFVCQLAAEWRATFKSDVVIDIVCYRKYGHNETDQPSFTQPLMYKKINEQVPQLDKYINKLLEEGTFTKQDIEEHKQWVWGMLEDSFAKSKDYVPTAREWLTSAWNGFKSPKELATEVLPHLPTAVDETLLKHIATVISSTPEGFTVHKNLKRILQNRKKSVESGTGIDWSTAEALAFGSLAAEGKHVRVSGQDVERGTFSQRHAVLHDQESEATHTPLKGISKDQGDFVISNSSLSEFGALGFEYGYSLSSPDALVMWEAQFGDFANNAQCIIDQFIASGESKWLQRSGIVMSLPHGYDGQGPEHSSARIERYLQLCNEDPRVFPSPKKLERQHQDCNMQVAYPTTPANLFHLLRRQMHRQFRKPLILFFSKALLRHPLARSDLSEFTGDSHFNWVLRDPEHNNGNIVSPSECKRLIICSGQVYAALHKARATKEIKDIAILRVEQMHPFPYQQLKDLFNEYENVEDIVWCQEEPLNAGSWTFVQPRLDRTIEETSHKGKSIKYAGRNPSASVATGMKKMHVKEEEDLLDRALGVKELV</sequence>
<keyword evidence="7" id="KW-0479">Metal-binding</keyword>
<protein>
    <recommendedName>
        <fullName evidence="14">2-oxoglutarate dehydrogenase, mitochondrial</fullName>
        <ecNumber evidence="5">1.2.4.2</ecNumber>
    </recommendedName>
    <alternativeName>
        <fullName evidence="15">2-oxoglutarate dehydrogenase complex component E1</fullName>
    </alternativeName>
</protein>
<dbReference type="Gene3D" id="3.40.50.970">
    <property type="match status" value="1"/>
</dbReference>
<keyword evidence="8" id="KW-0460">Magnesium</keyword>
<proteinExistence type="inferred from homology"/>
<evidence type="ECO:0000256" key="9">
    <source>
        <dbReference type="ARBA" id="ARBA00022946"/>
    </source>
</evidence>
<dbReference type="PIRSF" id="PIRSF000157">
    <property type="entry name" value="Oxoglu_dh_E1"/>
    <property type="match status" value="1"/>
</dbReference>
<dbReference type="InterPro" id="IPR005475">
    <property type="entry name" value="Transketolase-like_Pyr-bd"/>
</dbReference>
<dbReference type="GO" id="GO:0030976">
    <property type="term" value="F:thiamine pyrophosphate binding"/>
    <property type="evidence" value="ECO:0007669"/>
    <property type="project" value="InterPro"/>
</dbReference>
<dbReference type="FunFam" id="3.40.50.970:FF:000002">
    <property type="entry name" value="2-oxoglutarate dehydrogenase, E1 component"/>
    <property type="match status" value="1"/>
</dbReference>
<evidence type="ECO:0000313" key="19">
    <source>
        <dbReference type="Proteomes" id="UP000275078"/>
    </source>
</evidence>
<dbReference type="InterPro" id="IPR042179">
    <property type="entry name" value="KGD_C_sf"/>
</dbReference>
<dbReference type="Pfam" id="PF16078">
    <property type="entry name" value="2-oxogl_dehyd_N"/>
    <property type="match status" value="1"/>
</dbReference>
<dbReference type="OrthoDB" id="413077at2759"/>
<keyword evidence="6" id="KW-0816">Tricarboxylic acid cycle</keyword>